<dbReference type="PANTHER" id="PTHR30385">
    <property type="entry name" value="SIGMA FACTOR F FLAGELLAR"/>
    <property type="match status" value="1"/>
</dbReference>
<dbReference type="GO" id="GO:0016987">
    <property type="term" value="F:sigma factor activity"/>
    <property type="evidence" value="ECO:0007669"/>
    <property type="project" value="UniProtKB-UniRule"/>
</dbReference>
<dbReference type="Proteomes" id="UP000682134">
    <property type="component" value="Unassembled WGS sequence"/>
</dbReference>
<proteinExistence type="inferred from homology"/>
<evidence type="ECO:0000256" key="5">
    <source>
        <dbReference type="ARBA" id="ARBA00023163"/>
    </source>
</evidence>
<comment type="subcellular location">
    <subcellularLocation>
        <location evidence="6">Cytoplasm</location>
    </subcellularLocation>
</comment>
<name>A0A940NQH6_9BACI</name>
<evidence type="ECO:0000313" key="9">
    <source>
        <dbReference type="Proteomes" id="UP000682134"/>
    </source>
</evidence>
<gene>
    <name evidence="6 8" type="primary">sigI</name>
    <name evidence="8" type="ORF">J5Y03_07430</name>
</gene>
<dbReference type="NCBIfam" id="TIGR02895">
    <property type="entry name" value="spore_sigI"/>
    <property type="match status" value="1"/>
</dbReference>
<evidence type="ECO:0000256" key="4">
    <source>
        <dbReference type="ARBA" id="ARBA00023125"/>
    </source>
</evidence>
<protein>
    <recommendedName>
        <fullName evidence="6">RNA polymerase sigma factor SigI</fullName>
    </recommendedName>
</protein>
<keyword evidence="6" id="KW-0346">Stress response</keyword>
<dbReference type="EMBL" id="JAGIYQ010000004">
    <property type="protein sequence ID" value="MBP0725021.1"/>
    <property type="molecule type" value="Genomic_DNA"/>
</dbReference>
<sequence>MFQKKNKVEDIVYAIQAGNEEQLNHFLRQYEPFILKITSKVCRRFITKQDDEFSVALHAFHESIQSYSYKKGSSFLSFASLVVKRRIIDYIREESKHRFLALDEGIDEIDNSKTDYSSYETYCKSIDNLNRKEEIKHYSQLLRQFGLSFSELVNVSPKHIDTRNQLYKIVHTFILQEEMVAYLFKKKKLPIKQMEEMTTVSRKTLEKHRKYIIALSIVFLNDFPYLQSFLKRGNS</sequence>
<evidence type="ECO:0000256" key="2">
    <source>
        <dbReference type="ARBA" id="ARBA00023015"/>
    </source>
</evidence>
<dbReference type="Gene3D" id="1.10.1740.10">
    <property type="match status" value="1"/>
</dbReference>
<evidence type="ECO:0000256" key="3">
    <source>
        <dbReference type="ARBA" id="ARBA00023082"/>
    </source>
</evidence>
<keyword evidence="5 6" id="KW-0804">Transcription</keyword>
<dbReference type="GO" id="GO:0006352">
    <property type="term" value="P:DNA-templated transcription initiation"/>
    <property type="evidence" value="ECO:0007669"/>
    <property type="project" value="UniProtKB-UniRule"/>
</dbReference>
<dbReference type="SUPFAM" id="SSF88946">
    <property type="entry name" value="Sigma2 domain of RNA polymerase sigma factors"/>
    <property type="match status" value="1"/>
</dbReference>
<evidence type="ECO:0000259" key="7">
    <source>
        <dbReference type="Pfam" id="PF04542"/>
    </source>
</evidence>
<comment type="activity regulation">
    <text evidence="6">Negatively regulated by the anti-sigma-I factor RsgI.</text>
</comment>
<keyword evidence="3 6" id="KW-0731">Sigma factor</keyword>
<dbReference type="PANTHER" id="PTHR30385:SF6">
    <property type="entry name" value="RNA POLYMERASE SIGMA FACTOR SIGI"/>
    <property type="match status" value="1"/>
</dbReference>
<organism evidence="8 9">
    <name type="scientific">Gottfriedia endophytica</name>
    <dbReference type="NCBI Taxonomy" id="2820819"/>
    <lineage>
        <taxon>Bacteria</taxon>
        <taxon>Bacillati</taxon>
        <taxon>Bacillota</taxon>
        <taxon>Bacilli</taxon>
        <taxon>Bacillales</taxon>
        <taxon>Bacillaceae</taxon>
        <taxon>Gottfriedia</taxon>
    </lineage>
</organism>
<feature type="domain" description="RNA polymerase sigma-70 region 2" evidence="7">
    <location>
        <begin position="27"/>
        <end position="95"/>
    </location>
</feature>
<reference evidence="8" key="1">
    <citation type="submission" date="2021-04" db="EMBL/GenBank/DDBJ databases">
        <title>Genome seq and assembly of Bacillus sp.</title>
        <authorList>
            <person name="Chhetri G."/>
        </authorList>
    </citation>
    <scope>NUCLEOTIDE SEQUENCE</scope>
    <source>
        <strain evidence="8">RG28</strain>
    </source>
</reference>
<evidence type="ECO:0000256" key="6">
    <source>
        <dbReference type="HAMAP-Rule" id="MF_02064"/>
    </source>
</evidence>
<comment type="function">
    <text evidence="6">Sigma factors are initiation factors that promote the attachment of RNA polymerase to specific initiation sites and are then released.</text>
</comment>
<dbReference type="InterPro" id="IPR007627">
    <property type="entry name" value="RNA_pol_sigma70_r2"/>
</dbReference>
<keyword evidence="4 6" id="KW-0238">DNA-binding</keyword>
<feature type="short sequence motif" description="Polymerase core binding" evidence="6">
    <location>
        <begin position="51"/>
        <end position="64"/>
    </location>
</feature>
<comment type="caution">
    <text evidence="8">The sequence shown here is derived from an EMBL/GenBank/DDBJ whole genome shotgun (WGS) entry which is preliminary data.</text>
</comment>
<dbReference type="InterPro" id="IPR014244">
    <property type="entry name" value="RNA_pol_sigma-I"/>
</dbReference>
<dbReference type="GO" id="GO:0005737">
    <property type="term" value="C:cytoplasm"/>
    <property type="evidence" value="ECO:0007669"/>
    <property type="project" value="UniProtKB-SubCell"/>
</dbReference>
<comment type="similarity">
    <text evidence="6">Belongs to the sigma-70 factor family. SigI subfamily.</text>
</comment>
<evidence type="ECO:0000256" key="1">
    <source>
        <dbReference type="ARBA" id="ARBA00022490"/>
    </source>
</evidence>
<comment type="subunit">
    <text evidence="6">Interacts with RsgI.</text>
</comment>
<keyword evidence="2 6" id="KW-0805">Transcription regulation</keyword>
<keyword evidence="1 6" id="KW-0963">Cytoplasm</keyword>
<feature type="DNA-binding region" description="H-T-H motif" evidence="6">
    <location>
        <begin position="191"/>
        <end position="210"/>
    </location>
</feature>
<dbReference type="Pfam" id="PF04542">
    <property type="entry name" value="Sigma70_r2"/>
    <property type="match status" value="1"/>
</dbReference>
<accession>A0A940NQH6</accession>
<dbReference type="HAMAP" id="MF_02064">
    <property type="entry name" value="Sigma70_SigI"/>
    <property type="match status" value="1"/>
</dbReference>
<dbReference type="PIRSF" id="PIRSF038953">
    <property type="entry name" value="SigI"/>
    <property type="match status" value="1"/>
</dbReference>
<dbReference type="AlphaFoldDB" id="A0A940NQH6"/>
<dbReference type="GO" id="GO:0003677">
    <property type="term" value="F:DNA binding"/>
    <property type="evidence" value="ECO:0007669"/>
    <property type="project" value="UniProtKB-UniRule"/>
</dbReference>
<dbReference type="InterPro" id="IPR013325">
    <property type="entry name" value="RNA_pol_sigma_r2"/>
</dbReference>
<keyword evidence="9" id="KW-1185">Reference proteome</keyword>
<evidence type="ECO:0000313" key="8">
    <source>
        <dbReference type="EMBL" id="MBP0725021.1"/>
    </source>
</evidence>